<reference evidence="2 3" key="1">
    <citation type="submission" date="2014-03" db="EMBL/GenBank/DDBJ databases">
        <title>Draft genome sequence of Deinococcus phoenicis 1P10ME.</title>
        <authorList>
            <person name="Stepanov V.G."/>
            <person name="Vaishampayan P."/>
            <person name="Venkateswaran K."/>
            <person name="Fox G.E."/>
        </authorList>
    </citation>
    <scope>NUCLEOTIDE SEQUENCE [LARGE SCALE GENOMIC DNA]</scope>
    <source>
        <strain evidence="2 3">1P10ME</strain>
    </source>
</reference>
<dbReference type="AlphaFoldDB" id="A0A016QNX3"/>
<keyword evidence="3" id="KW-1185">Reference proteome</keyword>
<accession>A0A016QNX3</accession>
<evidence type="ECO:0000256" key="1">
    <source>
        <dbReference type="SAM" id="MobiDB-lite"/>
    </source>
</evidence>
<evidence type="ECO:0000313" key="2">
    <source>
        <dbReference type="EMBL" id="EYB67855.1"/>
    </source>
</evidence>
<proteinExistence type="predicted"/>
<dbReference type="PATRIC" id="fig|1476583.3.peg.2155"/>
<organism evidence="2 3">
    <name type="scientific">Deinococcus phoenicis</name>
    <dbReference type="NCBI Taxonomy" id="1476583"/>
    <lineage>
        <taxon>Bacteria</taxon>
        <taxon>Thermotogati</taxon>
        <taxon>Deinococcota</taxon>
        <taxon>Deinococci</taxon>
        <taxon>Deinococcales</taxon>
        <taxon>Deinococcaceae</taxon>
        <taxon>Deinococcus</taxon>
    </lineage>
</organism>
<dbReference type="EMBL" id="JHAC01000032">
    <property type="protein sequence ID" value="EYB67855.1"/>
    <property type="molecule type" value="Genomic_DNA"/>
</dbReference>
<evidence type="ECO:0000313" key="3">
    <source>
        <dbReference type="Proteomes" id="UP000020492"/>
    </source>
</evidence>
<dbReference type="Proteomes" id="UP000020492">
    <property type="component" value="Unassembled WGS sequence"/>
</dbReference>
<name>A0A016QNX3_9DEIO</name>
<gene>
    <name evidence="2" type="ORF">DEIPH_ctg032orf0108</name>
</gene>
<protein>
    <submittedName>
        <fullName evidence="2">Uncharacterized protein</fullName>
    </submittedName>
</protein>
<sequence>MTMSKPTKPQTKKSDKVVRPEPRMSNDQALAFAQQHYAALLERLSKG</sequence>
<feature type="compositionally biased region" description="Basic and acidic residues" evidence="1">
    <location>
        <begin position="12"/>
        <end position="23"/>
    </location>
</feature>
<feature type="region of interest" description="Disordered" evidence="1">
    <location>
        <begin position="1"/>
        <end position="23"/>
    </location>
</feature>
<comment type="caution">
    <text evidence="2">The sequence shown here is derived from an EMBL/GenBank/DDBJ whole genome shotgun (WGS) entry which is preliminary data.</text>
</comment>